<dbReference type="GO" id="GO:0016616">
    <property type="term" value="F:oxidoreductase activity, acting on the CH-OH group of donors, NAD or NADP as acceptor"/>
    <property type="evidence" value="ECO:0007669"/>
    <property type="project" value="UniProtKB-ARBA"/>
</dbReference>
<evidence type="ECO:0000313" key="5">
    <source>
        <dbReference type="EMBL" id="AYQ55099.1"/>
    </source>
</evidence>
<dbReference type="PROSITE" id="PS00062">
    <property type="entry name" value="ALDOKETO_REDUCTASE_2"/>
    <property type="match status" value="1"/>
</dbReference>
<sequence>MDYVTLSNGDPMPMVGFGVFQITDAKQCEKAVLDALDAGYRHIDTAQAYGNEEAVGNAIAASGIDKEEVFVTTKVWVSNAGYENALRSIEESRKKLKKPYIDMVLIHQPFGDYYGTYRAMEELYRMGRVKAIGVSNFSPDRLVDLAINADIPPMVDQVETHVFNQQTEARKWMDKYGCRIESWGPFAEGKNNLFSNPVLTDIGGKYGKTAAQVALRFLLQKGIAVIPKSVHAERMRENIDVFDFRLSEGDMGEIEKLDTGTSLFVDHSAPETSEMFNRWEI</sequence>
<dbReference type="Proteomes" id="UP000273278">
    <property type="component" value="Chromosome"/>
</dbReference>
<dbReference type="PROSITE" id="PS00798">
    <property type="entry name" value="ALDOKETO_REDUCTASE_1"/>
    <property type="match status" value="1"/>
</dbReference>
<dbReference type="PRINTS" id="PR00069">
    <property type="entry name" value="ALDKETRDTASE"/>
</dbReference>
<name>A0A3G3IH87_9ARCH</name>
<proteinExistence type="inferred from homology"/>
<keyword evidence="3" id="KW-0560">Oxidoreductase</keyword>
<dbReference type="SUPFAM" id="SSF51430">
    <property type="entry name" value="NAD(P)-linked oxidoreductase"/>
    <property type="match status" value="1"/>
</dbReference>
<dbReference type="InterPro" id="IPR023210">
    <property type="entry name" value="NADP_OxRdtase_dom"/>
</dbReference>
<dbReference type="GeneID" id="41321738"/>
<accession>A0A3G3IH87</accession>
<dbReference type="PANTHER" id="PTHR43827">
    <property type="entry name" value="2,5-DIKETO-D-GLUCONIC ACID REDUCTASE"/>
    <property type="match status" value="1"/>
</dbReference>
<dbReference type="InterPro" id="IPR018170">
    <property type="entry name" value="Aldo/ket_reductase_CS"/>
</dbReference>
<protein>
    <submittedName>
        <fullName evidence="5">2,5-diketo-D-gluconic acid reductase</fullName>
    </submittedName>
</protein>
<dbReference type="Pfam" id="PF00248">
    <property type="entry name" value="Aldo_ket_red"/>
    <property type="match status" value="1"/>
</dbReference>
<dbReference type="AlphaFoldDB" id="A0A3G3IH87"/>
<reference evidence="5 6" key="1">
    <citation type="submission" date="2016-10" db="EMBL/GenBank/DDBJ databases">
        <title>Complete genome of the TMA-utilizing, human hosted archaeon Methanomethylophilus alvus Gen. nov, sp. nov., strain Mx-05, derived from a pure culture.</title>
        <authorList>
            <person name="Brugere J.-F."/>
            <person name="Ben Hania W."/>
            <person name="Chaudhary P.P."/>
            <person name="Gaci N."/>
            <person name="Borrel G."/>
            <person name="Cao Van Tuat L."/>
            <person name="Fardeau M.-L."/>
            <person name="Harris H.M.B."/>
            <person name="O'Toole P.W."/>
            <person name="Ollivier B."/>
        </authorList>
    </citation>
    <scope>NUCLEOTIDE SEQUENCE [LARGE SCALE GENOMIC DNA]</scope>
    <source>
        <strain evidence="5 6">Mx-05</strain>
    </source>
</reference>
<gene>
    <name evidence="5" type="ORF">BKD89_04685</name>
</gene>
<feature type="domain" description="NADP-dependent oxidoreductase" evidence="4">
    <location>
        <begin position="18"/>
        <end position="258"/>
    </location>
</feature>
<dbReference type="Gene3D" id="3.20.20.100">
    <property type="entry name" value="NADP-dependent oxidoreductase domain"/>
    <property type="match status" value="1"/>
</dbReference>
<comment type="similarity">
    <text evidence="1">Belongs to the aldo/keto reductase family.</text>
</comment>
<dbReference type="FunFam" id="3.20.20.100:FF:000015">
    <property type="entry name" value="Oxidoreductase, aldo/keto reductase family"/>
    <property type="match status" value="1"/>
</dbReference>
<dbReference type="OMA" id="YCLQKNW"/>
<evidence type="ECO:0000259" key="4">
    <source>
        <dbReference type="Pfam" id="PF00248"/>
    </source>
</evidence>
<dbReference type="PROSITE" id="PS00063">
    <property type="entry name" value="ALDOKETO_REDUCTASE_3"/>
    <property type="match status" value="1"/>
</dbReference>
<evidence type="ECO:0000313" key="6">
    <source>
        <dbReference type="Proteomes" id="UP000273278"/>
    </source>
</evidence>
<dbReference type="InterPro" id="IPR020471">
    <property type="entry name" value="AKR"/>
</dbReference>
<dbReference type="CDD" id="cd19133">
    <property type="entry name" value="AKR_AKR5F1"/>
    <property type="match status" value="1"/>
</dbReference>
<dbReference type="PANTHER" id="PTHR43827:SF3">
    <property type="entry name" value="NADP-DEPENDENT OXIDOREDUCTASE DOMAIN-CONTAINING PROTEIN"/>
    <property type="match status" value="1"/>
</dbReference>
<evidence type="ECO:0000256" key="3">
    <source>
        <dbReference type="ARBA" id="ARBA00023002"/>
    </source>
</evidence>
<organism evidence="5 6">
    <name type="scientific">Methanomethylophilus alvi</name>
    <dbReference type="NCBI Taxonomy" id="1291540"/>
    <lineage>
        <taxon>Archaea</taxon>
        <taxon>Methanobacteriati</taxon>
        <taxon>Thermoplasmatota</taxon>
        <taxon>Thermoplasmata</taxon>
        <taxon>Methanomassiliicoccales</taxon>
        <taxon>Methanomethylophilaceae</taxon>
        <taxon>Methanomethylophilus</taxon>
    </lineage>
</organism>
<dbReference type="RefSeq" id="WP_015504840.1">
    <property type="nucleotide sequence ID" value="NZ_CAYARL010000030.1"/>
</dbReference>
<dbReference type="PIRSF" id="PIRSF000097">
    <property type="entry name" value="AKR"/>
    <property type="match status" value="1"/>
</dbReference>
<keyword evidence="2" id="KW-0521">NADP</keyword>
<dbReference type="InterPro" id="IPR036812">
    <property type="entry name" value="NAD(P)_OxRdtase_dom_sf"/>
</dbReference>
<evidence type="ECO:0000256" key="1">
    <source>
        <dbReference type="ARBA" id="ARBA00007905"/>
    </source>
</evidence>
<dbReference type="EMBL" id="CP017686">
    <property type="protein sequence ID" value="AYQ55099.1"/>
    <property type="molecule type" value="Genomic_DNA"/>
</dbReference>
<evidence type="ECO:0000256" key="2">
    <source>
        <dbReference type="ARBA" id="ARBA00022857"/>
    </source>
</evidence>